<gene>
    <name evidence="4" type="ORF">N7468_008764</name>
</gene>
<keyword evidence="2" id="KW-0472">Membrane</keyword>
<dbReference type="Proteomes" id="UP001150941">
    <property type="component" value="Unassembled WGS sequence"/>
</dbReference>
<keyword evidence="2" id="KW-0812">Transmembrane</keyword>
<evidence type="ECO:0000256" key="1">
    <source>
        <dbReference type="SAM" id="MobiDB-lite"/>
    </source>
</evidence>
<evidence type="ECO:0000259" key="3">
    <source>
        <dbReference type="Pfam" id="PF24802"/>
    </source>
</evidence>
<evidence type="ECO:0000313" key="4">
    <source>
        <dbReference type="EMBL" id="KAJ5219560.1"/>
    </source>
</evidence>
<reference evidence="4" key="1">
    <citation type="submission" date="2022-11" db="EMBL/GenBank/DDBJ databases">
        <authorList>
            <person name="Petersen C."/>
        </authorList>
    </citation>
    <scope>NUCLEOTIDE SEQUENCE</scope>
    <source>
        <strain evidence="4">IBT 19713</strain>
    </source>
</reference>
<reference evidence="4" key="2">
    <citation type="journal article" date="2023" name="IMA Fungus">
        <title>Comparative genomic study of the Penicillium genus elucidates a diverse pangenome and 15 lateral gene transfer events.</title>
        <authorList>
            <person name="Petersen C."/>
            <person name="Sorensen T."/>
            <person name="Nielsen M.R."/>
            <person name="Sondergaard T.E."/>
            <person name="Sorensen J.L."/>
            <person name="Fitzpatrick D.A."/>
            <person name="Frisvad J.C."/>
            <person name="Nielsen K.L."/>
        </authorList>
    </citation>
    <scope>NUCLEOTIDE SEQUENCE</scope>
    <source>
        <strain evidence="4">IBT 19713</strain>
    </source>
</reference>
<feature type="compositionally biased region" description="Polar residues" evidence="1">
    <location>
        <begin position="352"/>
        <end position="366"/>
    </location>
</feature>
<dbReference type="Pfam" id="PF24802">
    <property type="entry name" value="DUF7703"/>
    <property type="match status" value="1"/>
</dbReference>
<evidence type="ECO:0000256" key="2">
    <source>
        <dbReference type="SAM" id="Phobius"/>
    </source>
</evidence>
<feature type="transmembrane region" description="Helical" evidence="2">
    <location>
        <begin position="158"/>
        <end position="180"/>
    </location>
</feature>
<protein>
    <recommendedName>
        <fullName evidence="3">DUF7703 domain-containing protein</fullName>
    </recommendedName>
</protein>
<feature type="transmembrane region" description="Helical" evidence="2">
    <location>
        <begin position="54"/>
        <end position="78"/>
    </location>
</feature>
<dbReference type="AlphaFoldDB" id="A0A9W9TFF7"/>
<dbReference type="PANTHER" id="PTHR37013:SF5">
    <property type="entry name" value="INTEGRAL MEMBRANE PROTEIN"/>
    <property type="match status" value="1"/>
</dbReference>
<dbReference type="PANTHER" id="PTHR37013">
    <property type="entry name" value="INTEGRAL MEMBRANE PROTEIN (AFU_ORTHOLOGUE AFUA_1G05950)-RELATED"/>
    <property type="match status" value="1"/>
</dbReference>
<feature type="transmembrane region" description="Helical" evidence="2">
    <location>
        <begin position="84"/>
        <end position="106"/>
    </location>
</feature>
<proteinExistence type="predicted"/>
<keyword evidence="2" id="KW-1133">Transmembrane helix</keyword>
<feature type="transmembrane region" description="Helical" evidence="2">
    <location>
        <begin position="201"/>
        <end position="225"/>
    </location>
</feature>
<keyword evidence="5" id="KW-1185">Reference proteome</keyword>
<dbReference type="RefSeq" id="XP_058326390.1">
    <property type="nucleotide sequence ID" value="XM_058478060.1"/>
</dbReference>
<evidence type="ECO:0000313" key="5">
    <source>
        <dbReference type="Proteomes" id="UP001150941"/>
    </source>
</evidence>
<feature type="transmembrane region" description="Helical" evidence="2">
    <location>
        <begin position="20"/>
        <end position="42"/>
    </location>
</feature>
<dbReference type="EMBL" id="JAPQKS010000007">
    <property type="protein sequence ID" value="KAJ5219560.1"/>
    <property type="molecule type" value="Genomic_DNA"/>
</dbReference>
<feature type="region of interest" description="Disordered" evidence="1">
    <location>
        <begin position="326"/>
        <end position="366"/>
    </location>
</feature>
<feature type="domain" description="DUF7703" evidence="3">
    <location>
        <begin position="25"/>
        <end position="264"/>
    </location>
</feature>
<feature type="transmembrane region" description="Helical" evidence="2">
    <location>
        <begin position="118"/>
        <end position="138"/>
    </location>
</feature>
<name>A0A9W9TFF7_9EURO</name>
<dbReference type="InterPro" id="IPR056120">
    <property type="entry name" value="DUF7703"/>
</dbReference>
<comment type="caution">
    <text evidence="4">The sequence shown here is derived from an EMBL/GenBank/DDBJ whole genome shotgun (WGS) entry which is preliminary data.</text>
</comment>
<organism evidence="4 5">
    <name type="scientific">Penicillium chermesinum</name>
    <dbReference type="NCBI Taxonomy" id="63820"/>
    <lineage>
        <taxon>Eukaryota</taxon>
        <taxon>Fungi</taxon>
        <taxon>Dikarya</taxon>
        <taxon>Ascomycota</taxon>
        <taxon>Pezizomycotina</taxon>
        <taxon>Eurotiomycetes</taxon>
        <taxon>Eurotiomycetidae</taxon>
        <taxon>Eurotiales</taxon>
        <taxon>Aspergillaceae</taxon>
        <taxon>Penicillium</taxon>
    </lineage>
</organism>
<accession>A0A9W9TFF7</accession>
<dbReference type="GeneID" id="83205363"/>
<dbReference type="OrthoDB" id="405906at2759"/>
<sequence>MRSQFSTALPPDVGLLIVRNMGIFETIAMFSIGAWNGLEVALKTFDYFKEYRGLYFWSMQVASWGIVMFAVPSQLLYISYGSELIATVFYEIGWCAMVTGQAVVLYSRLHLVVTDKRILRFVLCMIVTCALVFHVPMIALLSELRVQPANVHIVQGSIVYDCVEAVGFCVQDLIICAIYMRESIRALKPVLVVRGREGRRVIIHLLIVNMIVVVLNIALIIVVFMDSSLTASFKAVVYSIKLKLEFMILTRLRNLISSPSSTCHLPQYEKNSDNIHDMVDRHPRTRPSTKSPTVFIAESRTPCADSVPKSTFDFHQALKETTLPEHAAPWCDQQSQTSEGSIEGCSRPRIGSSDTSSTIEKQLLHS</sequence>